<organism evidence="1 2">
    <name type="scientific">Neomicrococcus aestuarii</name>
    <dbReference type="NCBI Taxonomy" id="556325"/>
    <lineage>
        <taxon>Bacteria</taxon>
        <taxon>Bacillati</taxon>
        <taxon>Actinomycetota</taxon>
        <taxon>Actinomycetes</taxon>
        <taxon>Micrococcales</taxon>
        <taxon>Micrococcaceae</taxon>
        <taxon>Neomicrococcus</taxon>
    </lineage>
</organism>
<evidence type="ECO:0000313" key="2">
    <source>
        <dbReference type="Proteomes" id="UP000580797"/>
    </source>
</evidence>
<comment type="caution">
    <text evidence="1">The sequence shown here is derived from an EMBL/GenBank/DDBJ whole genome shotgun (WGS) entry which is preliminary data.</text>
</comment>
<evidence type="ECO:0000313" key="1">
    <source>
        <dbReference type="EMBL" id="MBB5513464.1"/>
    </source>
</evidence>
<name>A0A7W8TV96_9MICC</name>
<reference evidence="1 2" key="1">
    <citation type="submission" date="2020-08" db="EMBL/GenBank/DDBJ databases">
        <title>Sequencing the genomes of 1000 actinobacteria strains.</title>
        <authorList>
            <person name="Klenk H.-P."/>
        </authorList>
    </citation>
    <scope>NUCLEOTIDE SEQUENCE [LARGE SCALE GENOMIC DNA]</scope>
    <source>
        <strain evidence="1 2">DSM 105783</strain>
    </source>
</reference>
<dbReference type="Proteomes" id="UP000580797">
    <property type="component" value="Unassembled WGS sequence"/>
</dbReference>
<dbReference type="RefSeq" id="WP_183665780.1">
    <property type="nucleotide sequence ID" value="NZ_BAAARH010000002.1"/>
</dbReference>
<dbReference type="AlphaFoldDB" id="A0A7W8TV96"/>
<dbReference type="EMBL" id="JACHDR010000001">
    <property type="protein sequence ID" value="MBB5513464.1"/>
    <property type="molecule type" value="Genomic_DNA"/>
</dbReference>
<accession>A0A7W8TV96</accession>
<sequence length="201" mass="22462">MSEKFVYEQECTGGGCDKPTTHYLCGDCTTSLAKTMSDIPRLIEVLKLISTNIEKAFTQKAARGGGGGKAGSKPPMNLNAYQLALNLNMALAYTPHQYATHQDGAWSKQYIESQAKAAKLLVDGEPEVTRTEWETRLKLQGVQPMPARHLIPWFKEKLGVTIHAGTLRQWVFLKKIQKIETGGHPAYDPVEVLKEYERSKR</sequence>
<gene>
    <name evidence="1" type="ORF">HD598_002151</name>
</gene>
<proteinExistence type="predicted"/>
<protein>
    <submittedName>
        <fullName evidence="1">Uncharacterized protein</fullName>
    </submittedName>
</protein>